<comment type="caution">
    <text evidence="1">The sequence shown here is derived from an EMBL/GenBank/DDBJ whole genome shotgun (WGS) entry which is preliminary data.</text>
</comment>
<protein>
    <submittedName>
        <fullName evidence="1">Uncharacterized protein</fullName>
    </submittedName>
</protein>
<evidence type="ECO:0000313" key="1">
    <source>
        <dbReference type="EMBL" id="GMH13987.1"/>
    </source>
</evidence>
<accession>A0AAD3SMQ5</accession>
<dbReference type="AlphaFoldDB" id="A0AAD3SMQ5"/>
<proteinExistence type="predicted"/>
<gene>
    <name evidence="1" type="ORF">Nepgr_015828</name>
</gene>
<dbReference type="Proteomes" id="UP001279734">
    <property type="component" value="Unassembled WGS sequence"/>
</dbReference>
<organism evidence="1 2">
    <name type="scientific">Nepenthes gracilis</name>
    <name type="common">Slender pitcher plant</name>
    <dbReference type="NCBI Taxonomy" id="150966"/>
    <lineage>
        <taxon>Eukaryota</taxon>
        <taxon>Viridiplantae</taxon>
        <taxon>Streptophyta</taxon>
        <taxon>Embryophyta</taxon>
        <taxon>Tracheophyta</taxon>
        <taxon>Spermatophyta</taxon>
        <taxon>Magnoliopsida</taxon>
        <taxon>eudicotyledons</taxon>
        <taxon>Gunneridae</taxon>
        <taxon>Pentapetalae</taxon>
        <taxon>Caryophyllales</taxon>
        <taxon>Nepenthaceae</taxon>
        <taxon>Nepenthes</taxon>
    </lineage>
</organism>
<sequence length="70" mass="7907">MAIIDKDTLIPPNNYFAILQDSGFLGAQWTPQRSGRPTKNLVCGMMRIASLFRDEIELTAEWDEFPTSTS</sequence>
<name>A0AAD3SMQ5_NEPGR</name>
<reference evidence="1" key="1">
    <citation type="submission" date="2023-05" db="EMBL/GenBank/DDBJ databases">
        <title>Nepenthes gracilis genome sequencing.</title>
        <authorList>
            <person name="Fukushima K."/>
        </authorList>
    </citation>
    <scope>NUCLEOTIDE SEQUENCE</scope>
    <source>
        <strain evidence="1">SING2019-196</strain>
    </source>
</reference>
<dbReference type="EMBL" id="BSYO01000013">
    <property type="protein sequence ID" value="GMH13987.1"/>
    <property type="molecule type" value="Genomic_DNA"/>
</dbReference>
<keyword evidence="2" id="KW-1185">Reference proteome</keyword>
<evidence type="ECO:0000313" key="2">
    <source>
        <dbReference type="Proteomes" id="UP001279734"/>
    </source>
</evidence>